<dbReference type="Proteomes" id="UP000814033">
    <property type="component" value="Unassembled WGS sequence"/>
</dbReference>
<sequence length="60" mass="6364">LPTRLRSYASYQVPRPTVPTPYLGSLSPLQARARFALSRGRAGAATPVGRLWGVCPGVAV</sequence>
<comment type="caution">
    <text evidence="1">The sequence shown here is derived from an EMBL/GenBank/DDBJ whole genome shotgun (WGS) entry which is preliminary data.</text>
</comment>
<proteinExistence type="predicted"/>
<name>A0ACB8R4A9_9AGAM</name>
<feature type="non-terminal residue" evidence="1">
    <location>
        <position position="1"/>
    </location>
</feature>
<evidence type="ECO:0000313" key="2">
    <source>
        <dbReference type="Proteomes" id="UP000814033"/>
    </source>
</evidence>
<gene>
    <name evidence="1" type="ORF">FA95DRAFT_1613156</name>
</gene>
<organism evidence="1 2">
    <name type="scientific">Auriscalpium vulgare</name>
    <dbReference type="NCBI Taxonomy" id="40419"/>
    <lineage>
        <taxon>Eukaryota</taxon>
        <taxon>Fungi</taxon>
        <taxon>Dikarya</taxon>
        <taxon>Basidiomycota</taxon>
        <taxon>Agaricomycotina</taxon>
        <taxon>Agaricomycetes</taxon>
        <taxon>Russulales</taxon>
        <taxon>Auriscalpiaceae</taxon>
        <taxon>Auriscalpium</taxon>
    </lineage>
</organism>
<evidence type="ECO:0000313" key="1">
    <source>
        <dbReference type="EMBL" id="KAI0038717.1"/>
    </source>
</evidence>
<dbReference type="EMBL" id="MU276428">
    <property type="protein sequence ID" value="KAI0038717.1"/>
    <property type="molecule type" value="Genomic_DNA"/>
</dbReference>
<keyword evidence="2" id="KW-1185">Reference proteome</keyword>
<accession>A0ACB8R4A9</accession>
<reference evidence="1" key="2">
    <citation type="journal article" date="2022" name="New Phytol.">
        <title>Evolutionary transition to the ectomycorrhizal habit in the genomes of a hyperdiverse lineage of mushroom-forming fungi.</title>
        <authorList>
            <person name="Looney B."/>
            <person name="Miyauchi S."/>
            <person name="Morin E."/>
            <person name="Drula E."/>
            <person name="Courty P.E."/>
            <person name="Kohler A."/>
            <person name="Kuo A."/>
            <person name="LaButti K."/>
            <person name="Pangilinan J."/>
            <person name="Lipzen A."/>
            <person name="Riley R."/>
            <person name="Andreopoulos W."/>
            <person name="He G."/>
            <person name="Johnson J."/>
            <person name="Nolan M."/>
            <person name="Tritt A."/>
            <person name="Barry K.W."/>
            <person name="Grigoriev I.V."/>
            <person name="Nagy L.G."/>
            <person name="Hibbett D."/>
            <person name="Henrissat B."/>
            <person name="Matheny P.B."/>
            <person name="Labbe J."/>
            <person name="Martin F.M."/>
        </authorList>
    </citation>
    <scope>NUCLEOTIDE SEQUENCE</scope>
    <source>
        <strain evidence="1">FP105234-sp</strain>
    </source>
</reference>
<reference evidence="1" key="1">
    <citation type="submission" date="2021-02" db="EMBL/GenBank/DDBJ databases">
        <authorList>
            <consortium name="DOE Joint Genome Institute"/>
            <person name="Ahrendt S."/>
            <person name="Looney B.P."/>
            <person name="Miyauchi S."/>
            <person name="Morin E."/>
            <person name="Drula E."/>
            <person name="Courty P.E."/>
            <person name="Chicoki N."/>
            <person name="Fauchery L."/>
            <person name="Kohler A."/>
            <person name="Kuo A."/>
            <person name="Labutti K."/>
            <person name="Pangilinan J."/>
            <person name="Lipzen A."/>
            <person name="Riley R."/>
            <person name="Andreopoulos W."/>
            <person name="He G."/>
            <person name="Johnson J."/>
            <person name="Barry K.W."/>
            <person name="Grigoriev I.V."/>
            <person name="Nagy L."/>
            <person name="Hibbett D."/>
            <person name="Henrissat B."/>
            <person name="Matheny P.B."/>
            <person name="Labbe J."/>
            <person name="Martin F."/>
        </authorList>
    </citation>
    <scope>NUCLEOTIDE SEQUENCE</scope>
    <source>
        <strain evidence="1">FP105234-sp</strain>
    </source>
</reference>
<protein>
    <submittedName>
        <fullName evidence="1">Uncharacterized protein</fullName>
    </submittedName>
</protein>